<dbReference type="STRING" id="1210063.GCA_001612665_02701"/>
<dbReference type="InterPro" id="IPR017938">
    <property type="entry name" value="Riboflavin_synthase-like_b-brl"/>
</dbReference>
<dbReference type="InterPro" id="IPR036010">
    <property type="entry name" value="2Fe-2S_ferredoxin-like_sf"/>
</dbReference>
<dbReference type="GO" id="GO:0046872">
    <property type="term" value="F:metal ion binding"/>
    <property type="evidence" value="ECO:0007669"/>
    <property type="project" value="UniProtKB-KW"/>
</dbReference>
<dbReference type="PROSITE" id="PS00197">
    <property type="entry name" value="2FE2S_FER_1"/>
    <property type="match status" value="1"/>
</dbReference>
<dbReference type="InterPro" id="IPR001709">
    <property type="entry name" value="Flavoprot_Pyr_Nucl_cyt_Rdtase"/>
</dbReference>
<accession>A0A4R1G848</accession>
<evidence type="ECO:0000256" key="4">
    <source>
        <dbReference type="ARBA" id="ARBA00022714"/>
    </source>
</evidence>
<dbReference type="GO" id="GO:0008203">
    <property type="term" value="P:cholesterol metabolic process"/>
    <property type="evidence" value="ECO:0007669"/>
    <property type="project" value="UniProtKB-KW"/>
</dbReference>
<evidence type="ECO:0000256" key="10">
    <source>
        <dbReference type="ARBA" id="ARBA00023014"/>
    </source>
</evidence>
<dbReference type="AlphaFoldDB" id="A0A4R1G848"/>
<evidence type="ECO:0000256" key="7">
    <source>
        <dbReference type="ARBA" id="ARBA00022963"/>
    </source>
</evidence>
<dbReference type="GO" id="GO:0071949">
    <property type="term" value="F:FAD binding"/>
    <property type="evidence" value="ECO:0007669"/>
    <property type="project" value="UniProtKB-ARBA"/>
</dbReference>
<evidence type="ECO:0000256" key="18">
    <source>
        <dbReference type="ARBA" id="ARBA00079721"/>
    </source>
</evidence>
<evidence type="ECO:0000256" key="12">
    <source>
        <dbReference type="ARBA" id="ARBA00023221"/>
    </source>
</evidence>
<dbReference type="EMBL" id="SMFR01000001">
    <property type="protein sequence ID" value="TCK00112.1"/>
    <property type="molecule type" value="Genomic_DNA"/>
</dbReference>
<dbReference type="CDD" id="cd00207">
    <property type="entry name" value="fer2"/>
    <property type="match status" value="1"/>
</dbReference>
<keyword evidence="5" id="KW-0479">Metal-binding</keyword>
<dbReference type="EC" id="1.14.15.30" evidence="15"/>
<dbReference type="GO" id="GO:0036200">
    <property type="term" value="F:3-ketosteroid 9-alpha-monooxygenase activity"/>
    <property type="evidence" value="ECO:0007669"/>
    <property type="project" value="UniProtKB-EC"/>
</dbReference>
<evidence type="ECO:0000256" key="17">
    <source>
        <dbReference type="ARBA" id="ARBA00078495"/>
    </source>
</evidence>
<keyword evidence="12" id="KW-0443">Lipid metabolism</keyword>
<dbReference type="InterPro" id="IPR017927">
    <property type="entry name" value="FAD-bd_FR_type"/>
</dbReference>
<evidence type="ECO:0000259" key="20">
    <source>
        <dbReference type="PROSITE" id="PS51384"/>
    </source>
</evidence>
<keyword evidence="10" id="KW-0411">Iron-sulfur</keyword>
<dbReference type="Gene3D" id="3.10.20.30">
    <property type="match status" value="1"/>
</dbReference>
<keyword evidence="3" id="KW-0285">Flavoprotein</keyword>
<dbReference type="PANTHER" id="PTHR47354">
    <property type="entry name" value="NADH OXIDOREDUCTASE HCR"/>
    <property type="match status" value="1"/>
</dbReference>
<keyword evidence="7" id="KW-0442">Lipid degradation</keyword>
<keyword evidence="12" id="KW-0753">Steroid metabolism</keyword>
<dbReference type="PRINTS" id="PR00410">
    <property type="entry name" value="PHEHYDRXLASE"/>
</dbReference>
<keyword evidence="11" id="KW-1207">Sterol metabolism</keyword>
<keyword evidence="8" id="KW-0560">Oxidoreductase</keyword>
<evidence type="ECO:0000256" key="8">
    <source>
        <dbReference type="ARBA" id="ARBA00023002"/>
    </source>
</evidence>
<dbReference type="SUPFAM" id="SSF54292">
    <property type="entry name" value="2Fe-2S ferredoxin-like"/>
    <property type="match status" value="1"/>
</dbReference>
<protein>
    <recommendedName>
        <fullName evidence="16">3-ketosteroid-9-alpha-monooxygenase, ferredoxin reductase component</fullName>
        <ecNumber evidence="15">1.14.15.30</ecNumber>
    </recommendedName>
    <alternativeName>
        <fullName evidence="17">3-ketosteroid-9-alpha-hydroxylase, ferredoxin reductase component</fullName>
    </alternativeName>
    <alternativeName>
        <fullName evidence="18">Androsta-1,4-diene-3,17-dione 9-alpha-hydroxylase</fullName>
    </alternativeName>
    <alternativeName>
        <fullName evidence="13">Rieske-type oxygenase</fullName>
    </alternativeName>
</protein>
<keyword evidence="9" id="KW-0408">Iron</keyword>
<dbReference type="FunFam" id="3.10.20.30:FF:000023">
    <property type="entry name" value="3-ketosteroid-9-alpha-hydroxylase reductase subunit"/>
    <property type="match status" value="1"/>
</dbReference>
<sequence>MTTVEVPHGSRSVVLRVAAVIAETADTNSVVFEVPTELRERFAYSPGQFLTLRIPSERTGSVARCYSLASSPFTDDLPKVTVKRTVDGYGSNWLCDNITAGTEIEVLPPSGVFTPKDLDEDMLLFGAGSGITPVMSILKSALSQGSGKVVLVYANRDANSVIFADELRDLVGKHPQRLTVIHWLEPLLGLPTADMLATLVRPYTSYEAFMCGPKPFMDLVHDALATLEVPRNRTHAEIFNSLAGDPFADHAPAEVSEAEAADAATVEVELDGQVHEMSWPRKQTLVDIMLDKGLDVPYSCQEGECGSCACTVLEGKVEMANSEILDPEDIENGYILGCQARPVTDRLRIQF</sequence>
<keyword evidence="4" id="KW-0001">2Fe-2S</keyword>
<organism evidence="21 22">
    <name type="scientific">Nocardia alba</name>
    <dbReference type="NCBI Taxonomy" id="225051"/>
    <lineage>
        <taxon>Bacteria</taxon>
        <taxon>Bacillati</taxon>
        <taxon>Actinomycetota</taxon>
        <taxon>Actinomycetes</taxon>
        <taxon>Mycobacteriales</taxon>
        <taxon>Nocardiaceae</taxon>
        <taxon>Nocardia</taxon>
    </lineage>
</organism>
<evidence type="ECO:0000256" key="13">
    <source>
        <dbReference type="ARBA" id="ARBA00030944"/>
    </source>
</evidence>
<dbReference type="CDD" id="cd06214">
    <property type="entry name" value="PA_degradation_oxidoreductase_like"/>
    <property type="match status" value="1"/>
</dbReference>
<reference evidence="21 22" key="1">
    <citation type="submission" date="2019-03" db="EMBL/GenBank/DDBJ databases">
        <title>Genomic Encyclopedia of Type Strains, Phase IV (KMG-IV): sequencing the most valuable type-strain genomes for metagenomic binning, comparative biology and taxonomic classification.</title>
        <authorList>
            <person name="Goeker M."/>
        </authorList>
    </citation>
    <scope>NUCLEOTIDE SEQUENCE [LARGE SCALE GENOMIC DNA]</scope>
    <source>
        <strain evidence="21 22">DSM 44684</strain>
    </source>
</reference>
<comment type="cofactor">
    <cofactor evidence="1">
        <name>FAD</name>
        <dbReference type="ChEBI" id="CHEBI:57692"/>
    </cofactor>
</comment>
<evidence type="ECO:0000256" key="16">
    <source>
        <dbReference type="ARBA" id="ARBA00071689"/>
    </source>
</evidence>
<gene>
    <name evidence="21" type="ORF">DFR71_1104</name>
</gene>
<dbReference type="RefSeq" id="WP_067449641.1">
    <property type="nucleotide sequence ID" value="NZ_SMFR01000001.1"/>
</dbReference>
<evidence type="ECO:0000313" key="22">
    <source>
        <dbReference type="Proteomes" id="UP000294856"/>
    </source>
</evidence>
<dbReference type="PANTHER" id="PTHR47354:SF8">
    <property type="entry name" value="1,2-PHENYLACETYL-COA EPOXIDASE, SUBUNIT E"/>
    <property type="match status" value="1"/>
</dbReference>
<dbReference type="PROSITE" id="PS51085">
    <property type="entry name" value="2FE2S_FER_2"/>
    <property type="match status" value="1"/>
</dbReference>
<dbReference type="SUPFAM" id="SSF63380">
    <property type="entry name" value="Riboflavin synthase domain-like"/>
    <property type="match status" value="1"/>
</dbReference>
<keyword evidence="22" id="KW-1185">Reference proteome</keyword>
<dbReference type="InterPro" id="IPR050415">
    <property type="entry name" value="MRET"/>
</dbReference>
<dbReference type="PROSITE" id="PS51384">
    <property type="entry name" value="FAD_FR"/>
    <property type="match status" value="1"/>
</dbReference>
<evidence type="ECO:0000256" key="2">
    <source>
        <dbReference type="ARBA" id="ARBA00022548"/>
    </source>
</evidence>
<dbReference type="Pfam" id="PF00970">
    <property type="entry name" value="FAD_binding_6"/>
    <property type="match status" value="1"/>
</dbReference>
<evidence type="ECO:0000256" key="5">
    <source>
        <dbReference type="ARBA" id="ARBA00022723"/>
    </source>
</evidence>
<dbReference type="InterPro" id="IPR039261">
    <property type="entry name" value="FNR_nucleotide-bd"/>
</dbReference>
<comment type="catalytic activity">
    <reaction evidence="14">
        <text>androsta-1,4-diene-3,17-dione + 2 reduced [2Fe-2S]-[ferredoxin] + O2 + 2 H(+) = 9alpha-hydroxyandrosta-1,4-diene-3,17-dione + 2 oxidized [2Fe-2S]-[ferredoxin] + H2O</text>
        <dbReference type="Rhea" id="RHEA:32199"/>
        <dbReference type="Rhea" id="RHEA-COMP:10000"/>
        <dbReference type="Rhea" id="RHEA-COMP:10001"/>
        <dbReference type="ChEBI" id="CHEBI:15377"/>
        <dbReference type="ChEBI" id="CHEBI:15378"/>
        <dbReference type="ChEBI" id="CHEBI:15379"/>
        <dbReference type="ChEBI" id="CHEBI:33737"/>
        <dbReference type="ChEBI" id="CHEBI:33738"/>
        <dbReference type="ChEBI" id="CHEBI:40799"/>
        <dbReference type="ChEBI" id="CHEBI:63641"/>
        <dbReference type="EC" id="1.14.15.30"/>
    </reaction>
</comment>
<evidence type="ECO:0000256" key="11">
    <source>
        <dbReference type="ARBA" id="ARBA00023166"/>
    </source>
</evidence>
<dbReference type="SUPFAM" id="SSF52343">
    <property type="entry name" value="Ferredoxin reductase-like, C-terminal NADP-linked domain"/>
    <property type="match status" value="1"/>
</dbReference>
<dbReference type="GO" id="GO:0016042">
    <property type="term" value="P:lipid catabolic process"/>
    <property type="evidence" value="ECO:0007669"/>
    <property type="project" value="UniProtKB-KW"/>
</dbReference>
<evidence type="ECO:0000313" key="21">
    <source>
        <dbReference type="EMBL" id="TCK00112.1"/>
    </source>
</evidence>
<feature type="domain" description="2Fe-2S ferredoxin-type" evidence="19">
    <location>
        <begin position="264"/>
        <end position="351"/>
    </location>
</feature>
<evidence type="ECO:0000256" key="6">
    <source>
        <dbReference type="ARBA" id="ARBA00022827"/>
    </source>
</evidence>
<dbReference type="GO" id="GO:0051537">
    <property type="term" value="F:2 iron, 2 sulfur cluster binding"/>
    <property type="evidence" value="ECO:0007669"/>
    <property type="project" value="UniProtKB-KW"/>
</dbReference>
<keyword evidence="2" id="KW-0153">Cholesterol metabolism</keyword>
<dbReference type="Gene3D" id="2.40.30.10">
    <property type="entry name" value="Translation factors"/>
    <property type="match status" value="1"/>
</dbReference>
<comment type="caution">
    <text evidence="21">The sequence shown here is derived from an EMBL/GenBank/DDBJ whole genome shotgun (WGS) entry which is preliminary data.</text>
</comment>
<name>A0A4R1G848_9NOCA</name>
<dbReference type="InterPro" id="IPR012675">
    <property type="entry name" value="Beta-grasp_dom_sf"/>
</dbReference>
<dbReference type="OrthoDB" id="9796486at2"/>
<evidence type="ECO:0000256" key="9">
    <source>
        <dbReference type="ARBA" id="ARBA00023004"/>
    </source>
</evidence>
<evidence type="ECO:0000256" key="14">
    <source>
        <dbReference type="ARBA" id="ARBA00050368"/>
    </source>
</evidence>
<feature type="domain" description="FAD-binding FR-type" evidence="20">
    <location>
        <begin position="10"/>
        <end position="116"/>
    </location>
</feature>
<dbReference type="Pfam" id="PF00175">
    <property type="entry name" value="NAD_binding_1"/>
    <property type="match status" value="1"/>
</dbReference>
<evidence type="ECO:0000256" key="1">
    <source>
        <dbReference type="ARBA" id="ARBA00001974"/>
    </source>
</evidence>
<keyword evidence="6" id="KW-0274">FAD</keyword>
<dbReference type="InterPro" id="IPR001041">
    <property type="entry name" value="2Fe-2S_ferredoxin-type"/>
</dbReference>
<evidence type="ECO:0000256" key="3">
    <source>
        <dbReference type="ARBA" id="ARBA00022630"/>
    </source>
</evidence>
<dbReference type="InterPro" id="IPR006058">
    <property type="entry name" value="2Fe2S_fd_BS"/>
</dbReference>
<dbReference type="InterPro" id="IPR008333">
    <property type="entry name" value="Cbr1-like_FAD-bd_dom"/>
</dbReference>
<dbReference type="Gene3D" id="3.40.50.80">
    <property type="entry name" value="Nucleotide-binding domain of ferredoxin-NADP reductase (FNR) module"/>
    <property type="match status" value="1"/>
</dbReference>
<keyword evidence="21" id="KW-0503">Monooxygenase</keyword>
<evidence type="ECO:0000259" key="19">
    <source>
        <dbReference type="PROSITE" id="PS51085"/>
    </source>
</evidence>
<proteinExistence type="predicted"/>
<evidence type="ECO:0000256" key="15">
    <source>
        <dbReference type="ARBA" id="ARBA00066793"/>
    </source>
</evidence>
<dbReference type="Pfam" id="PF00111">
    <property type="entry name" value="Fer2"/>
    <property type="match status" value="1"/>
</dbReference>
<dbReference type="Proteomes" id="UP000294856">
    <property type="component" value="Unassembled WGS sequence"/>
</dbReference>
<dbReference type="PRINTS" id="PR00371">
    <property type="entry name" value="FPNCR"/>
</dbReference>
<dbReference type="InterPro" id="IPR001433">
    <property type="entry name" value="OxRdtase_FAD/NAD-bd"/>
</dbReference>